<evidence type="ECO:0000256" key="1">
    <source>
        <dbReference type="SAM" id="MobiDB-lite"/>
    </source>
</evidence>
<evidence type="ECO:0000313" key="4">
    <source>
        <dbReference type="Proteomes" id="UP001165079"/>
    </source>
</evidence>
<dbReference type="RefSeq" id="WP_285660563.1">
    <property type="nucleotide sequence ID" value="NZ_BSTX01000001.1"/>
</dbReference>
<dbReference type="Proteomes" id="UP001165079">
    <property type="component" value="Unassembled WGS sequence"/>
</dbReference>
<keyword evidence="2" id="KW-0812">Transmembrane</keyword>
<sequence>MSHPPQSPYPPPPGHYPPPPGQYPPPQPYGAYPPPPPPAPPRRRGNPVLRVIVTIVIMVVVVGGFFVYDAMQPPGIDDSKVGDCVTDQQDPDDIEVVACTDAKAGLKVVSIDYSPDRYDPEKSCEGTDATDYVAFKRKGKVKSVYCLAPVK</sequence>
<dbReference type="EMBL" id="BSTX01000001">
    <property type="protein sequence ID" value="GLZ75322.1"/>
    <property type="molecule type" value="Genomic_DNA"/>
</dbReference>
<proteinExistence type="predicted"/>
<keyword evidence="2" id="KW-1133">Transmembrane helix</keyword>
<comment type="caution">
    <text evidence="3">The sequence shown here is derived from an EMBL/GenBank/DDBJ whole genome shotgun (WGS) entry which is preliminary data.</text>
</comment>
<feature type="region of interest" description="Disordered" evidence="1">
    <location>
        <begin position="1"/>
        <end position="44"/>
    </location>
</feature>
<feature type="transmembrane region" description="Helical" evidence="2">
    <location>
        <begin position="48"/>
        <end position="68"/>
    </location>
</feature>
<feature type="compositionally biased region" description="Pro residues" evidence="1">
    <location>
        <begin position="1"/>
        <end position="40"/>
    </location>
</feature>
<reference evidence="3" key="1">
    <citation type="submission" date="2023-03" db="EMBL/GenBank/DDBJ databases">
        <title>Actinorhabdospora filicis NBRC 111898.</title>
        <authorList>
            <person name="Ichikawa N."/>
            <person name="Sato H."/>
            <person name="Tonouchi N."/>
        </authorList>
    </citation>
    <scope>NUCLEOTIDE SEQUENCE</scope>
    <source>
        <strain evidence="3">NBRC 111898</strain>
    </source>
</reference>
<keyword evidence="2" id="KW-0472">Membrane</keyword>
<name>A0A9W6W0Z5_9ACTN</name>
<protein>
    <submittedName>
        <fullName evidence="3">Uncharacterized protein</fullName>
    </submittedName>
</protein>
<accession>A0A9W6W0Z5</accession>
<evidence type="ECO:0000256" key="2">
    <source>
        <dbReference type="SAM" id="Phobius"/>
    </source>
</evidence>
<dbReference type="AlphaFoldDB" id="A0A9W6W0Z5"/>
<organism evidence="3 4">
    <name type="scientific">Actinorhabdospora filicis</name>
    <dbReference type="NCBI Taxonomy" id="1785913"/>
    <lineage>
        <taxon>Bacteria</taxon>
        <taxon>Bacillati</taxon>
        <taxon>Actinomycetota</taxon>
        <taxon>Actinomycetes</taxon>
        <taxon>Micromonosporales</taxon>
        <taxon>Micromonosporaceae</taxon>
        <taxon>Actinorhabdospora</taxon>
    </lineage>
</organism>
<gene>
    <name evidence="3" type="ORF">Afil01_01290</name>
</gene>
<evidence type="ECO:0000313" key="3">
    <source>
        <dbReference type="EMBL" id="GLZ75322.1"/>
    </source>
</evidence>
<keyword evidence="4" id="KW-1185">Reference proteome</keyword>